<comment type="caution">
    <text evidence="3">The sequence shown here is derived from an EMBL/GenBank/DDBJ whole genome shotgun (WGS) entry which is preliminary data.</text>
</comment>
<dbReference type="Gene3D" id="3.30.530.20">
    <property type="match status" value="1"/>
</dbReference>
<dbReference type="Proteomes" id="UP000238563">
    <property type="component" value="Unassembled WGS sequence"/>
</dbReference>
<comment type="similarity">
    <text evidence="1">Belongs to the AHA1 family.</text>
</comment>
<dbReference type="OrthoDB" id="9800600at2"/>
<protein>
    <submittedName>
        <fullName evidence="3">ATPase</fullName>
    </submittedName>
</protein>
<reference evidence="3 4" key="1">
    <citation type="submission" date="2018-02" db="EMBL/GenBank/DDBJ databases">
        <title>The draft genome of Phyllobacterium myrsinacearum DSM5892.</title>
        <authorList>
            <person name="Li L."/>
            <person name="Liu L."/>
            <person name="Zhang X."/>
            <person name="Wang T."/>
        </authorList>
    </citation>
    <scope>NUCLEOTIDE SEQUENCE [LARGE SCALE GENOMIC DNA]</scope>
    <source>
        <strain evidence="3 4">DSM 5892</strain>
    </source>
</reference>
<gene>
    <name evidence="3" type="ORF">C5750_10785</name>
</gene>
<dbReference type="AlphaFoldDB" id="A0A2S9JIJ4"/>
<dbReference type="CDD" id="cd08899">
    <property type="entry name" value="SRPBCC_CalC_Aha1-like_6"/>
    <property type="match status" value="1"/>
</dbReference>
<sequence length="181" mass="19838">MSLHQGNDQLGIATAPRTVRIERLLPGPVERVWAYLTDSEKRGKWLAKGPMAGHAGGPVELTFRHSELSTAPTPEKYRKYEGHRNVGKVIRCEPPAYLSFTWEEGNGAASEVSFELQAAGGDTLLTLTHSRLADHGAMVSVASGWHTHLSVLINVLNGAETADFWSKLEHLEAEYDRALPA</sequence>
<evidence type="ECO:0000313" key="3">
    <source>
        <dbReference type="EMBL" id="PRD52908.1"/>
    </source>
</evidence>
<dbReference type="SUPFAM" id="SSF55961">
    <property type="entry name" value="Bet v1-like"/>
    <property type="match status" value="1"/>
</dbReference>
<evidence type="ECO:0000259" key="2">
    <source>
        <dbReference type="Pfam" id="PF08327"/>
    </source>
</evidence>
<proteinExistence type="inferred from homology"/>
<dbReference type="EMBL" id="PVBT01000003">
    <property type="protein sequence ID" value="PRD52908.1"/>
    <property type="molecule type" value="Genomic_DNA"/>
</dbReference>
<evidence type="ECO:0000256" key="1">
    <source>
        <dbReference type="ARBA" id="ARBA00006817"/>
    </source>
</evidence>
<keyword evidence="4" id="KW-1185">Reference proteome</keyword>
<accession>A0A2S9JIJ4</accession>
<dbReference type="Pfam" id="PF08327">
    <property type="entry name" value="AHSA1"/>
    <property type="match status" value="1"/>
</dbReference>
<evidence type="ECO:0000313" key="4">
    <source>
        <dbReference type="Proteomes" id="UP000238563"/>
    </source>
</evidence>
<dbReference type="RefSeq" id="WP_105733922.1">
    <property type="nucleotide sequence ID" value="NZ_PVBT01000003.1"/>
</dbReference>
<organism evidence="3 4">
    <name type="scientific">Phyllobacterium myrsinacearum</name>
    <dbReference type="NCBI Taxonomy" id="28101"/>
    <lineage>
        <taxon>Bacteria</taxon>
        <taxon>Pseudomonadati</taxon>
        <taxon>Pseudomonadota</taxon>
        <taxon>Alphaproteobacteria</taxon>
        <taxon>Hyphomicrobiales</taxon>
        <taxon>Phyllobacteriaceae</taxon>
        <taxon>Phyllobacterium</taxon>
    </lineage>
</organism>
<name>A0A2S9JIJ4_9HYPH</name>
<dbReference type="InterPro" id="IPR013538">
    <property type="entry name" value="ASHA1/2-like_C"/>
</dbReference>
<dbReference type="InterPro" id="IPR023393">
    <property type="entry name" value="START-like_dom_sf"/>
</dbReference>
<feature type="domain" description="Activator of Hsp90 ATPase homologue 1/2-like C-terminal" evidence="2">
    <location>
        <begin position="28"/>
        <end position="153"/>
    </location>
</feature>